<reference evidence="2 3" key="1">
    <citation type="journal article" date="2015" name="Int. J. Syst. Evol. Microbiol.">
        <title>Amycolatopsis rhabdoformis sp. nov., an actinomycete isolated from a tropical forest soil.</title>
        <authorList>
            <person name="Souza W.R."/>
            <person name="Silva R.E."/>
            <person name="Goodfellow M."/>
            <person name="Busarakam K."/>
            <person name="Figueiro F.S."/>
            <person name="Ferreira D."/>
            <person name="Rodrigues-Filho E."/>
            <person name="Moraes L.A.B."/>
            <person name="Zucchi T.D."/>
        </authorList>
    </citation>
    <scope>NUCLEOTIDE SEQUENCE [LARGE SCALE GENOMIC DNA]</scope>
    <source>
        <strain evidence="2 3">NCIMB 14900</strain>
    </source>
</reference>
<sequence>MTGSVPGPAGRAPAAWVEGPSWTPVPLRPATGYGRQAELTLPAAAGSRLLALGSAFGGAHANPRPTIWTGTVAGGLTEHEQPVELLGGERAVTTSGAAASASGFVLTGQWDHRTGGVGAAAWTSVDGVAWTLAEDPALLSTSEGQTRLLAATGGGPGFVAAGDVRSGLLVRPAVWTSADGSAWTRVDLPSPAASATVWRVTCAAADCTAVGTTGEQRLACWTGQAWTAFAGGPVVPPAQLLEVTGLTPDASGRLDVAVKVDGQPKLWRVGRHCEDFAELPLPAPAKALALIADGPDLLLATTTDAGSTVWRYPLPR</sequence>
<protein>
    <submittedName>
        <fullName evidence="2">Uncharacterized protein</fullName>
    </submittedName>
</protein>
<evidence type="ECO:0000313" key="3">
    <source>
        <dbReference type="Proteomes" id="UP001330812"/>
    </source>
</evidence>
<proteinExistence type="predicted"/>
<gene>
    <name evidence="2" type="ORF">VSH64_01460</name>
</gene>
<organism evidence="2 3">
    <name type="scientific">Amycolatopsis rhabdoformis</name>
    <dbReference type="NCBI Taxonomy" id="1448059"/>
    <lineage>
        <taxon>Bacteria</taxon>
        <taxon>Bacillati</taxon>
        <taxon>Actinomycetota</taxon>
        <taxon>Actinomycetes</taxon>
        <taxon>Pseudonocardiales</taxon>
        <taxon>Pseudonocardiaceae</taxon>
        <taxon>Amycolatopsis</taxon>
    </lineage>
</organism>
<accession>A0ABZ1I9G2</accession>
<dbReference type="RefSeq" id="WP_326569751.1">
    <property type="nucleotide sequence ID" value="NZ_CP142149.1"/>
</dbReference>
<dbReference type="Proteomes" id="UP001330812">
    <property type="component" value="Chromosome"/>
</dbReference>
<evidence type="ECO:0000256" key="1">
    <source>
        <dbReference type="SAM" id="MobiDB-lite"/>
    </source>
</evidence>
<evidence type="ECO:0000313" key="2">
    <source>
        <dbReference type="EMBL" id="WSE30808.1"/>
    </source>
</evidence>
<dbReference type="EMBL" id="CP142149">
    <property type="protein sequence ID" value="WSE30808.1"/>
    <property type="molecule type" value="Genomic_DNA"/>
</dbReference>
<feature type="region of interest" description="Disordered" evidence="1">
    <location>
        <begin position="1"/>
        <end position="21"/>
    </location>
</feature>
<keyword evidence="3" id="KW-1185">Reference proteome</keyword>
<name>A0ABZ1I9G2_9PSEU</name>